<feature type="transmembrane region" description="Helical" evidence="12">
    <location>
        <begin position="162"/>
        <end position="180"/>
    </location>
</feature>
<feature type="transmembrane region" description="Helical" evidence="12">
    <location>
        <begin position="35"/>
        <end position="52"/>
    </location>
</feature>
<dbReference type="NCBIfam" id="TIGR00879">
    <property type="entry name" value="SP"/>
    <property type="match status" value="1"/>
</dbReference>
<feature type="transmembrane region" description="Helical" evidence="12">
    <location>
        <begin position="332"/>
        <end position="353"/>
    </location>
</feature>
<evidence type="ECO:0000256" key="6">
    <source>
        <dbReference type="ARBA" id="ARBA00022847"/>
    </source>
</evidence>
<feature type="region of interest" description="Disordered" evidence="11">
    <location>
        <begin position="1"/>
        <end position="28"/>
    </location>
</feature>
<dbReference type="Gramene" id="Manes.15G165100.3.v8.1">
    <property type="protein sequence ID" value="Manes.15G165100.3.v8.1.CDS"/>
    <property type="gene ID" value="Manes.15G165100.v8.1"/>
</dbReference>
<dbReference type="InterPro" id="IPR005828">
    <property type="entry name" value="MFS_sugar_transport-like"/>
</dbReference>
<keyword evidence="6" id="KW-0769">Symport</keyword>
<dbReference type="GO" id="GO:0016020">
    <property type="term" value="C:membrane"/>
    <property type="evidence" value="ECO:0007669"/>
    <property type="project" value="UniProtKB-SubCell"/>
</dbReference>
<reference evidence="15" key="1">
    <citation type="journal article" date="2016" name="Nat. Biotechnol.">
        <title>Sequencing wild and cultivated cassava and related species reveals extensive interspecific hybridization and genetic diversity.</title>
        <authorList>
            <person name="Bredeson J.V."/>
            <person name="Lyons J.B."/>
            <person name="Prochnik S.E."/>
            <person name="Wu G.A."/>
            <person name="Ha C.M."/>
            <person name="Edsinger-Gonzales E."/>
            <person name="Grimwood J."/>
            <person name="Schmutz J."/>
            <person name="Rabbi I.Y."/>
            <person name="Egesi C."/>
            <person name="Nauluvula P."/>
            <person name="Lebot V."/>
            <person name="Ndunguru J."/>
            <person name="Mkamilo G."/>
            <person name="Bart R.S."/>
            <person name="Setter T.L."/>
            <person name="Gleadow R.M."/>
            <person name="Kulakow P."/>
            <person name="Ferguson M.E."/>
            <person name="Rounsley S."/>
            <person name="Rokhsar D.S."/>
        </authorList>
    </citation>
    <scope>NUCLEOTIDE SEQUENCE [LARGE SCALE GENOMIC DNA]</scope>
    <source>
        <strain evidence="15">cv. AM560-2</strain>
    </source>
</reference>
<keyword evidence="4" id="KW-0762">Sugar transport</keyword>
<evidence type="ECO:0000256" key="4">
    <source>
        <dbReference type="ARBA" id="ARBA00022597"/>
    </source>
</evidence>
<dbReference type="Pfam" id="PF00083">
    <property type="entry name" value="Sugar_tr"/>
    <property type="match status" value="1"/>
</dbReference>
<feature type="transmembrane region" description="Helical" evidence="12">
    <location>
        <begin position="464"/>
        <end position="483"/>
    </location>
</feature>
<dbReference type="Proteomes" id="UP000091857">
    <property type="component" value="Chromosome 15"/>
</dbReference>
<keyword evidence="5 12" id="KW-0812">Transmembrane</keyword>
<feature type="transmembrane region" description="Helical" evidence="12">
    <location>
        <begin position="192"/>
        <end position="215"/>
    </location>
</feature>
<dbReference type="GO" id="GO:0005351">
    <property type="term" value="F:carbohydrate:proton symporter activity"/>
    <property type="evidence" value="ECO:0007669"/>
    <property type="project" value="InterPro"/>
</dbReference>
<feature type="domain" description="Major facilitator superfamily (MFS) profile" evidence="13">
    <location>
        <begin position="39"/>
        <end position="486"/>
    </location>
</feature>
<keyword evidence="7 12" id="KW-1133">Transmembrane helix</keyword>
<feature type="transmembrane region" description="Helical" evidence="12">
    <location>
        <begin position="440"/>
        <end position="458"/>
    </location>
</feature>
<accession>A0A2C9UGL5</accession>
<feature type="coiled-coil region" evidence="10">
    <location>
        <begin position="228"/>
        <end position="255"/>
    </location>
</feature>
<evidence type="ECO:0000256" key="12">
    <source>
        <dbReference type="SAM" id="Phobius"/>
    </source>
</evidence>
<name>A0A2C9UGL5_MANES</name>
<protein>
    <recommendedName>
        <fullName evidence="13">Major facilitator superfamily (MFS) profile domain-containing protein</fullName>
    </recommendedName>
</protein>
<evidence type="ECO:0000256" key="5">
    <source>
        <dbReference type="ARBA" id="ARBA00022692"/>
    </source>
</evidence>
<keyword evidence="10" id="KW-0175">Coiled coil</keyword>
<evidence type="ECO:0000256" key="9">
    <source>
        <dbReference type="RuleBase" id="RU003346"/>
    </source>
</evidence>
<dbReference type="PROSITE" id="PS00217">
    <property type="entry name" value="SUGAR_TRANSPORT_2"/>
    <property type="match status" value="1"/>
</dbReference>
<feature type="compositionally biased region" description="Basic and acidic residues" evidence="11">
    <location>
        <begin position="527"/>
        <end position="536"/>
    </location>
</feature>
<keyword evidence="8 12" id="KW-0472">Membrane</keyword>
<dbReference type="EMBL" id="CM004401">
    <property type="protein sequence ID" value="OAY29694.1"/>
    <property type="molecule type" value="Genomic_DNA"/>
</dbReference>
<dbReference type="InterPro" id="IPR036259">
    <property type="entry name" value="MFS_trans_sf"/>
</dbReference>
<feature type="transmembrane region" description="Helical" evidence="12">
    <location>
        <begin position="130"/>
        <end position="150"/>
    </location>
</feature>
<sequence>MADTNTERDVNPRSQPAEKTLADFDPPEKPKRNKFALACAILASMTSTLLGYDIGVMSGASIYIKDELKISDVQVELLAGLINIYSLVGSAAAGRTSDWIGRRYTIVVAGAIFFVGALLMGFATNFSFLMVGRFVAGVGVGYALMIAPVYTAEVSPASSRGFLTSFPEVFINTGVLLGYVSNFAFSKLPKNLGWRFMLGIGAIPSVLLALMVLLMPESPRWLVLQGRLGDAKRVLDKTSDSKKEAQERLADIKSAAGIPLDCNDDIVQVEKKSHGEGVWRELLLHPTPSVRHIFVCVIGIHFFQQASGIDAVVLYSPRIFEKAGITSDNDKLLATVAVGFAKTIFILVATFLLDRIGRRPLLLSSVGGMIFSLAALGFTLTLIDHTKEKLTWAVALSIAMVLCFVGSFSIGMGPIAWVYSTEILPLRLRAQGASMGVAMNRLMSGLISTTFISLYKAITIGGAFFLFAAIASVAWIFFFTCLPETQGRTLEEMEGLFGNFIKWRSVLKEKKLKQQQQQQQQEVEEGNDGKSRADEN</sequence>
<dbReference type="SUPFAM" id="SSF103473">
    <property type="entry name" value="MFS general substrate transporter"/>
    <property type="match status" value="1"/>
</dbReference>
<evidence type="ECO:0000256" key="3">
    <source>
        <dbReference type="ARBA" id="ARBA00022448"/>
    </source>
</evidence>
<feature type="region of interest" description="Disordered" evidence="11">
    <location>
        <begin position="513"/>
        <end position="536"/>
    </location>
</feature>
<dbReference type="CDD" id="cd17437">
    <property type="entry name" value="MFS_PLT"/>
    <property type="match status" value="1"/>
</dbReference>
<dbReference type="AlphaFoldDB" id="A0A2C9UGL5"/>
<organism evidence="14 15">
    <name type="scientific">Manihot esculenta</name>
    <name type="common">Cassava</name>
    <name type="synonym">Jatropha manihot</name>
    <dbReference type="NCBI Taxonomy" id="3983"/>
    <lineage>
        <taxon>Eukaryota</taxon>
        <taxon>Viridiplantae</taxon>
        <taxon>Streptophyta</taxon>
        <taxon>Embryophyta</taxon>
        <taxon>Tracheophyta</taxon>
        <taxon>Spermatophyta</taxon>
        <taxon>Magnoliopsida</taxon>
        <taxon>eudicotyledons</taxon>
        <taxon>Gunneridae</taxon>
        <taxon>Pentapetalae</taxon>
        <taxon>rosids</taxon>
        <taxon>fabids</taxon>
        <taxon>Malpighiales</taxon>
        <taxon>Euphorbiaceae</taxon>
        <taxon>Crotonoideae</taxon>
        <taxon>Manihoteae</taxon>
        <taxon>Manihot</taxon>
    </lineage>
</organism>
<evidence type="ECO:0000256" key="1">
    <source>
        <dbReference type="ARBA" id="ARBA00004141"/>
    </source>
</evidence>
<dbReference type="InterPro" id="IPR005829">
    <property type="entry name" value="Sugar_transporter_CS"/>
</dbReference>
<comment type="similarity">
    <text evidence="2 9">Belongs to the major facilitator superfamily. Sugar transporter (TC 2.A.1.1) family.</text>
</comment>
<dbReference type="InterPro" id="IPR044776">
    <property type="entry name" value="PLT1-6"/>
</dbReference>
<evidence type="ECO:0000313" key="15">
    <source>
        <dbReference type="Proteomes" id="UP000091857"/>
    </source>
</evidence>
<feature type="transmembrane region" description="Helical" evidence="12">
    <location>
        <begin position="104"/>
        <end position="123"/>
    </location>
</feature>
<evidence type="ECO:0000256" key="2">
    <source>
        <dbReference type="ARBA" id="ARBA00010992"/>
    </source>
</evidence>
<feature type="transmembrane region" description="Helical" evidence="12">
    <location>
        <begin position="360"/>
        <end position="380"/>
    </location>
</feature>
<proteinExistence type="inferred from homology"/>
<dbReference type="OrthoDB" id="6339427at2759"/>
<feature type="compositionally biased region" description="Basic and acidic residues" evidence="11">
    <location>
        <begin position="1"/>
        <end position="11"/>
    </location>
</feature>
<dbReference type="InterPro" id="IPR003663">
    <property type="entry name" value="Sugar/inositol_transpt"/>
</dbReference>
<dbReference type="PANTHER" id="PTHR23500">
    <property type="entry name" value="SOLUTE CARRIER FAMILY 2, FACILITATED GLUCOSE TRANSPORTER"/>
    <property type="match status" value="1"/>
</dbReference>
<dbReference type="Gene3D" id="1.20.1250.20">
    <property type="entry name" value="MFS general substrate transporter like domains"/>
    <property type="match status" value="1"/>
</dbReference>
<gene>
    <name evidence="14" type="ORF">MANES_15G165100v8</name>
</gene>
<dbReference type="OMA" id="LQCTSFQ"/>
<dbReference type="PROSITE" id="PS50850">
    <property type="entry name" value="MFS"/>
    <property type="match status" value="1"/>
</dbReference>
<evidence type="ECO:0000256" key="8">
    <source>
        <dbReference type="ARBA" id="ARBA00023136"/>
    </source>
</evidence>
<evidence type="ECO:0000313" key="14">
    <source>
        <dbReference type="EMBL" id="OAY29694.1"/>
    </source>
</evidence>
<evidence type="ECO:0000259" key="13">
    <source>
        <dbReference type="PROSITE" id="PS50850"/>
    </source>
</evidence>
<dbReference type="FunFam" id="1.20.1250.20:FF:000025">
    <property type="entry name" value="probable polyol transporter 4"/>
    <property type="match status" value="1"/>
</dbReference>
<evidence type="ECO:0000256" key="11">
    <source>
        <dbReference type="SAM" id="MobiDB-lite"/>
    </source>
</evidence>
<comment type="subcellular location">
    <subcellularLocation>
        <location evidence="1">Membrane</location>
        <topology evidence="1">Multi-pass membrane protein</topology>
    </subcellularLocation>
</comment>
<dbReference type="PANTHER" id="PTHR23500:SF424">
    <property type="entry name" value="POLYOL TRANSPORTER 5"/>
    <property type="match status" value="1"/>
</dbReference>
<evidence type="ECO:0000256" key="10">
    <source>
        <dbReference type="SAM" id="Coils"/>
    </source>
</evidence>
<dbReference type="InterPro" id="IPR045262">
    <property type="entry name" value="STP/PLT_plant"/>
</dbReference>
<comment type="caution">
    <text evidence="14">The sequence shown here is derived from an EMBL/GenBank/DDBJ whole genome shotgun (WGS) entry which is preliminary data.</text>
</comment>
<evidence type="ECO:0000256" key="7">
    <source>
        <dbReference type="ARBA" id="ARBA00022989"/>
    </source>
</evidence>
<dbReference type="PRINTS" id="PR00171">
    <property type="entry name" value="SUGRTRNSPORT"/>
</dbReference>
<dbReference type="InterPro" id="IPR020846">
    <property type="entry name" value="MFS_dom"/>
</dbReference>
<feature type="transmembrane region" description="Helical" evidence="12">
    <location>
        <begin position="392"/>
        <end position="419"/>
    </location>
</feature>
<keyword evidence="3 9" id="KW-0813">Transport</keyword>
<dbReference type="PROSITE" id="PS00216">
    <property type="entry name" value="SUGAR_TRANSPORT_1"/>
    <property type="match status" value="1"/>
</dbReference>
<keyword evidence="15" id="KW-1185">Reference proteome</keyword>